<dbReference type="AlphaFoldDB" id="A0A1H0ITC7"/>
<dbReference type="InterPro" id="IPR012338">
    <property type="entry name" value="Beta-lactam/transpept-like"/>
</dbReference>
<protein>
    <submittedName>
        <fullName evidence="2">CubicO group peptidase, beta-lactamase class C family</fullName>
    </submittedName>
</protein>
<sequence length="378" mass="41113">MTTSTDIQIEGSCDPRFAAVKDAFYQNFKSRGEVGAAVAVTVDGEPVVDLWGGTADSGARVPWKPDTIVCVQSVSKEIMALAVHMAVSRGLIDIDAPVTDYWPEYGQNGKEKTSIRWLLDHRAGVPVVDGARPGLAYDWAAMTGALAETRPLWEPGTTPCYHSANYGFLLGEPLRRVTGMSVGEFVRREIAEPLGVDCVFGLKPEEEARVATFLNKQNHPSQQWIDEGTNIFARSWKIFWDDEDFNSPEWRRAEVPSVNCHTNAWSLARICAMMAAGGTLDGRHFLDAEVLDRAGDIQWTGYDAQDRYLSLSLGFLMPTAGQKATGPRALGMAGAGGATAFADPDKRIGFAYTMNSMDPDPGTPRPHALIDALNSVVG</sequence>
<evidence type="ECO:0000313" key="2">
    <source>
        <dbReference type="EMBL" id="SHK17719.1"/>
    </source>
</evidence>
<dbReference type="Pfam" id="PF00144">
    <property type="entry name" value="Beta-lactamase"/>
    <property type="match status" value="1"/>
</dbReference>
<dbReference type="Proteomes" id="UP000324252">
    <property type="component" value="Unassembled WGS sequence"/>
</dbReference>
<dbReference type="RefSeq" id="WP_188129219.1">
    <property type="nucleotide sequence ID" value="NZ_FNIO01000005.1"/>
</dbReference>
<gene>
    <name evidence="2" type="ORF">SAMN05444142_103534</name>
</gene>
<evidence type="ECO:0000259" key="1">
    <source>
        <dbReference type="Pfam" id="PF00144"/>
    </source>
</evidence>
<dbReference type="InterPro" id="IPR052907">
    <property type="entry name" value="Beta-lactamase/esterase"/>
</dbReference>
<proteinExistence type="predicted"/>
<accession>A0A1H0ITC7</accession>
<organism evidence="2 3">
    <name type="scientific">Lutimaribacter pacificus</name>
    <dbReference type="NCBI Taxonomy" id="391948"/>
    <lineage>
        <taxon>Bacteria</taxon>
        <taxon>Pseudomonadati</taxon>
        <taxon>Pseudomonadota</taxon>
        <taxon>Alphaproteobacteria</taxon>
        <taxon>Rhodobacterales</taxon>
        <taxon>Roseobacteraceae</taxon>
        <taxon>Lutimaribacter</taxon>
    </lineage>
</organism>
<dbReference type="SUPFAM" id="SSF56601">
    <property type="entry name" value="beta-lactamase/transpeptidase-like"/>
    <property type="match status" value="1"/>
</dbReference>
<reference evidence="2 3" key="1">
    <citation type="submission" date="2016-11" db="EMBL/GenBank/DDBJ databases">
        <authorList>
            <person name="Varghese N."/>
            <person name="Submissions S."/>
        </authorList>
    </citation>
    <scope>NUCLEOTIDE SEQUENCE [LARGE SCALE GENOMIC DNA]</scope>
    <source>
        <strain evidence="2 3">DSM 29620</strain>
    </source>
</reference>
<evidence type="ECO:0000313" key="3">
    <source>
        <dbReference type="Proteomes" id="UP000324252"/>
    </source>
</evidence>
<dbReference type="PANTHER" id="PTHR43319:SF3">
    <property type="entry name" value="BETA-LACTAMASE-RELATED DOMAIN-CONTAINING PROTEIN"/>
    <property type="match status" value="1"/>
</dbReference>
<dbReference type="EMBL" id="FQZZ01000003">
    <property type="protein sequence ID" value="SHK17719.1"/>
    <property type="molecule type" value="Genomic_DNA"/>
</dbReference>
<dbReference type="Gene3D" id="3.40.710.10">
    <property type="entry name" value="DD-peptidase/beta-lactamase superfamily"/>
    <property type="match status" value="1"/>
</dbReference>
<dbReference type="PANTHER" id="PTHR43319">
    <property type="entry name" value="BETA-LACTAMASE-RELATED"/>
    <property type="match status" value="1"/>
</dbReference>
<feature type="domain" description="Beta-lactamase-related" evidence="1">
    <location>
        <begin position="29"/>
        <end position="368"/>
    </location>
</feature>
<dbReference type="InterPro" id="IPR001466">
    <property type="entry name" value="Beta-lactam-related"/>
</dbReference>
<name>A0A1H0ITC7_9RHOB</name>
<keyword evidence="3" id="KW-1185">Reference proteome</keyword>